<keyword evidence="2" id="KW-1185">Reference proteome</keyword>
<dbReference type="SUPFAM" id="SSF56731">
    <property type="entry name" value="DNA primase core"/>
    <property type="match status" value="1"/>
</dbReference>
<accession>A0A660HP27</accession>
<evidence type="ECO:0008006" key="3">
    <source>
        <dbReference type="Google" id="ProtNLM"/>
    </source>
</evidence>
<organism evidence="1 2">
    <name type="scientific">Ziziphus jujuba witches'-broom phytoplasma</name>
    <dbReference type="NCBI Taxonomy" id="135727"/>
    <lineage>
        <taxon>Bacteria</taxon>
        <taxon>Bacillati</taxon>
        <taxon>Mycoplasmatota</taxon>
        <taxon>Mollicutes</taxon>
        <taxon>Acholeplasmatales</taxon>
        <taxon>Acholeplasmataceae</taxon>
        <taxon>Candidatus Phytoplasma</taxon>
        <taxon>16SrV (Elm yellows group)</taxon>
    </lineage>
</organism>
<gene>
    <name evidence="1" type="ORF">CWO85_01200</name>
</gene>
<sequence>MFLKKNDIKIIIALDNDKSGTANANRLKTQLNKNNIKNEIKKIHPRYLCKDADDILKKYDVKTYKKIFLENKGE</sequence>
<dbReference type="Proteomes" id="UP000272462">
    <property type="component" value="Chromosome"/>
</dbReference>
<proteinExistence type="predicted"/>
<evidence type="ECO:0000313" key="1">
    <source>
        <dbReference type="EMBL" id="AYJ01556.1"/>
    </source>
</evidence>
<dbReference type="OrthoDB" id="386314at2"/>
<dbReference type="Pfam" id="PF13155">
    <property type="entry name" value="Toprim_2"/>
    <property type="match status" value="1"/>
</dbReference>
<reference evidence="1 2" key="1">
    <citation type="journal article" date="2018" name="BMC Genomics">
        <title>Comparative genome analysis of jujube witches'-broom Phytoplasma, an obligate pathogen that causes jujube witches'-broom disease.</title>
        <authorList>
            <person name="Wang J."/>
            <person name="Song L."/>
            <person name="Jiao Q."/>
            <person name="Yang S."/>
            <person name="Gao R."/>
            <person name="Lu X."/>
            <person name="Zhou G."/>
        </authorList>
    </citation>
    <scope>NUCLEOTIDE SEQUENCE [LARGE SCALE GENOMIC DNA]</scope>
    <source>
        <strain evidence="1">Jwb-nky</strain>
    </source>
</reference>
<name>A0A660HP27_ZIZJU</name>
<protein>
    <recommendedName>
        <fullName evidence="3">Toprim domain-containing protein</fullName>
    </recommendedName>
</protein>
<dbReference type="EMBL" id="CP025121">
    <property type="protein sequence ID" value="AYJ01556.1"/>
    <property type="molecule type" value="Genomic_DNA"/>
</dbReference>
<dbReference type="RefSeq" id="WP_121464247.1">
    <property type="nucleotide sequence ID" value="NZ_CP025121.1"/>
</dbReference>
<dbReference type="KEGG" id="pzi:CWO85_01200"/>
<evidence type="ECO:0000313" key="2">
    <source>
        <dbReference type="Proteomes" id="UP000272462"/>
    </source>
</evidence>
<dbReference type="AlphaFoldDB" id="A0A660HP27"/>
<dbReference type="Gene3D" id="3.40.1360.10">
    <property type="match status" value="1"/>
</dbReference>